<evidence type="ECO:0000313" key="3">
    <source>
        <dbReference type="Proteomes" id="UP000603715"/>
    </source>
</evidence>
<protein>
    <submittedName>
        <fullName evidence="2">Acyl carrier protein</fullName>
    </submittedName>
</protein>
<dbReference type="EMBL" id="JAJJML010000001">
    <property type="protein sequence ID" value="MCC9036476.1"/>
    <property type="molecule type" value="Genomic_DNA"/>
</dbReference>
<reference evidence="2" key="1">
    <citation type="submission" date="2021-11" db="EMBL/GenBank/DDBJ databases">
        <title>Description of novel Chryseobacterium species.</title>
        <authorList>
            <person name="Saticioglu I.B."/>
            <person name="Ay H."/>
            <person name="Altun S."/>
            <person name="Duman M."/>
        </authorList>
    </citation>
    <scope>NUCLEOTIDE SEQUENCE</scope>
    <source>
        <strain evidence="2">C-39</strain>
    </source>
</reference>
<dbReference type="Gene3D" id="1.10.1200.10">
    <property type="entry name" value="ACP-like"/>
    <property type="match status" value="1"/>
</dbReference>
<dbReference type="SUPFAM" id="SSF47336">
    <property type="entry name" value="ACP-like"/>
    <property type="match status" value="1"/>
</dbReference>
<organism evidence="2 4">
    <name type="scientific">Chryseobacterium muglaense</name>
    <dbReference type="NCBI Taxonomy" id="2893752"/>
    <lineage>
        <taxon>Bacteria</taxon>
        <taxon>Pseudomonadati</taxon>
        <taxon>Bacteroidota</taxon>
        <taxon>Flavobacteriia</taxon>
        <taxon>Flavobacteriales</taxon>
        <taxon>Weeksellaceae</taxon>
        <taxon>Chryseobacterium group</taxon>
        <taxon>Chryseobacterium</taxon>
    </lineage>
</organism>
<gene>
    <name evidence="1" type="ORF">IEW27_12740</name>
    <name evidence="2" type="ORF">LNP80_19885</name>
</gene>
<comment type="caution">
    <text evidence="2">The sequence shown here is derived from an EMBL/GenBank/DDBJ whole genome shotgun (WGS) entry which is preliminary data.</text>
</comment>
<accession>A0A9Q3UYR6</accession>
<evidence type="ECO:0000313" key="4">
    <source>
        <dbReference type="Proteomes" id="UP001107960"/>
    </source>
</evidence>
<dbReference type="EMBL" id="JACXXP010000015">
    <property type="protein sequence ID" value="MBD3905451.1"/>
    <property type="molecule type" value="Genomic_DNA"/>
</dbReference>
<reference evidence="1" key="3">
    <citation type="submission" date="2024-05" db="EMBL/GenBank/DDBJ databases">
        <title>Description of novel Chryseobacterium sp. strain C-2.</title>
        <authorList>
            <person name="Saticioglu I.B."/>
        </authorList>
    </citation>
    <scope>NUCLEOTIDE SEQUENCE</scope>
    <source>
        <strain evidence="1">C-2</strain>
    </source>
</reference>
<sequence length="76" mass="9027">MNIQEFINDFKSQLENDKIVITPETDYVHSDFWDSLTNMVITVLLDDNYQIQMESEELNSFSSVQDLFDFVKKNKK</sequence>
<evidence type="ECO:0000313" key="1">
    <source>
        <dbReference type="EMBL" id="MBD3905451.1"/>
    </source>
</evidence>
<dbReference type="Proteomes" id="UP000603715">
    <property type="component" value="Unassembled WGS sequence"/>
</dbReference>
<dbReference type="Proteomes" id="UP001107960">
    <property type="component" value="Unassembled WGS sequence"/>
</dbReference>
<dbReference type="AlphaFoldDB" id="A0A9Q3UYR6"/>
<evidence type="ECO:0000313" key="2">
    <source>
        <dbReference type="EMBL" id="MCC9036476.1"/>
    </source>
</evidence>
<proteinExistence type="predicted"/>
<dbReference type="InterPro" id="IPR036736">
    <property type="entry name" value="ACP-like_sf"/>
</dbReference>
<keyword evidence="3" id="KW-1185">Reference proteome</keyword>
<reference evidence="3" key="2">
    <citation type="submission" date="2023-07" db="EMBL/GenBank/DDBJ databases">
        <title>Description of novel Chryseobacterium sp. strain C-2.</title>
        <authorList>
            <person name="Saticioglu I.B."/>
        </authorList>
    </citation>
    <scope>NUCLEOTIDE SEQUENCE [LARGE SCALE GENOMIC DNA]</scope>
    <source>
        <strain evidence="3">C-2</strain>
    </source>
</reference>
<dbReference type="RefSeq" id="WP_191179942.1">
    <property type="nucleotide sequence ID" value="NZ_JACXXP010000015.1"/>
</dbReference>
<name>A0A9Q3UYR6_9FLAO</name>